<dbReference type="AlphaFoldDB" id="A0A0V1MKW7"/>
<keyword evidence="2" id="KW-1185">Reference proteome</keyword>
<sequence>MYNCRSWYINTRFCLAVPPFLLSHRLCTGECGCQQHRFVVKPFDNAHTVCLVCHFCERASAFSPKSGIIFKESISQPILSYGSTAPYSTFFELNLELQKIEIVVKIYLMVFMCGE</sequence>
<reference evidence="1 2" key="1">
    <citation type="submission" date="2015-01" db="EMBL/GenBank/DDBJ databases">
        <title>Evolution of Trichinella species and genotypes.</title>
        <authorList>
            <person name="Korhonen P.K."/>
            <person name="Edoardo P."/>
            <person name="Giuseppe L.R."/>
            <person name="Gasser R.B."/>
        </authorList>
    </citation>
    <scope>NUCLEOTIDE SEQUENCE [LARGE SCALE GENOMIC DNA]</scope>
    <source>
        <strain evidence="1">ISS1980</strain>
    </source>
</reference>
<proteinExistence type="predicted"/>
<dbReference type="OrthoDB" id="10594364at2759"/>
<dbReference type="Proteomes" id="UP000054843">
    <property type="component" value="Unassembled WGS sequence"/>
</dbReference>
<name>A0A0V1MKW7_9BILA</name>
<gene>
    <name evidence="1" type="ORF">T10_2216</name>
</gene>
<comment type="caution">
    <text evidence="1">The sequence shown here is derived from an EMBL/GenBank/DDBJ whole genome shotgun (WGS) entry which is preliminary data.</text>
</comment>
<dbReference type="EMBL" id="JYDO01000084">
    <property type="protein sequence ID" value="KRZ72080.1"/>
    <property type="molecule type" value="Genomic_DNA"/>
</dbReference>
<evidence type="ECO:0000313" key="1">
    <source>
        <dbReference type="EMBL" id="KRZ72080.1"/>
    </source>
</evidence>
<organism evidence="1 2">
    <name type="scientific">Trichinella papuae</name>
    <dbReference type="NCBI Taxonomy" id="268474"/>
    <lineage>
        <taxon>Eukaryota</taxon>
        <taxon>Metazoa</taxon>
        <taxon>Ecdysozoa</taxon>
        <taxon>Nematoda</taxon>
        <taxon>Enoplea</taxon>
        <taxon>Dorylaimia</taxon>
        <taxon>Trichinellida</taxon>
        <taxon>Trichinellidae</taxon>
        <taxon>Trichinella</taxon>
    </lineage>
</organism>
<protein>
    <submittedName>
        <fullName evidence="1">Uncharacterized protein</fullName>
    </submittedName>
</protein>
<evidence type="ECO:0000313" key="2">
    <source>
        <dbReference type="Proteomes" id="UP000054843"/>
    </source>
</evidence>
<accession>A0A0V1MKW7</accession>